<gene>
    <name evidence="6" type="ORF">GCM10011572_46260</name>
</gene>
<dbReference type="EMBL" id="BMKG01000026">
    <property type="protein sequence ID" value="GGC19556.1"/>
    <property type="molecule type" value="Genomic_DNA"/>
</dbReference>
<reference evidence="7" key="1">
    <citation type="journal article" date="2019" name="Int. J. Syst. Evol. Microbiol.">
        <title>The Global Catalogue of Microorganisms (GCM) 10K type strain sequencing project: providing services to taxonomists for standard genome sequencing and annotation.</title>
        <authorList>
            <consortium name="The Broad Institute Genomics Platform"/>
            <consortium name="The Broad Institute Genome Sequencing Center for Infectious Disease"/>
            <person name="Wu L."/>
            <person name="Ma J."/>
        </authorList>
    </citation>
    <scope>NUCLEOTIDE SEQUENCE [LARGE SCALE GENOMIC DNA]</scope>
    <source>
        <strain evidence="7">CGMCC 1.15931</strain>
    </source>
</reference>
<keyword evidence="4" id="KW-0812">Transmembrane</keyword>
<dbReference type="Gene3D" id="3.40.30.10">
    <property type="entry name" value="Glutaredoxin"/>
    <property type="match status" value="1"/>
</dbReference>
<evidence type="ECO:0000256" key="2">
    <source>
        <dbReference type="ARBA" id="ARBA00022748"/>
    </source>
</evidence>
<keyword evidence="2" id="KW-0201">Cytochrome c-type biogenesis</keyword>
<keyword evidence="3" id="KW-0676">Redox-active center</keyword>
<accession>A0ABQ1L668</accession>
<dbReference type="CDD" id="cd02966">
    <property type="entry name" value="TlpA_like_family"/>
    <property type="match status" value="1"/>
</dbReference>
<dbReference type="PANTHER" id="PTHR42852:SF13">
    <property type="entry name" value="PROTEIN DIPZ"/>
    <property type="match status" value="1"/>
</dbReference>
<name>A0ABQ1L668_9BURK</name>
<dbReference type="Proteomes" id="UP000622638">
    <property type="component" value="Unassembled WGS sequence"/>
</dbReference>
<dbReference type="InterPro" id="IPR050553">
    <property type="entry name" value="Thioredoxin_ResA/DsbE_sf"/>
</dbReference>
<dbReference type="InterPro" id="IPR017937">
    <property type="entry name" value="Thioredoxin_CS"/>
</dbReference>
<dbReference type="InterPro" id="IPR036249">
    <property type="entry name" value="Thioredoxin-like_sf"/>
</dbReference>
<evidence type="ECO:0000313" key="7">
    <source>
        <dbReference type="Proteomes" id="UP000622638"/>
    </source>
</evidence>
<proteinExistence type="predicted"/>
<keyword evidence="4" id="KW-1133">Transmembrane helix</keyword>
<feature type="transmembrane region" description="Helical" evidence="4">
    <location>
        <begin position="110"/>
        <end position="130"/>
    </location>
</feature>
<evidence type="ECO:0000256" key="4">
    <source>
        <dbReference type="SAM" id="Phobius"/>
    </source>
</evidence>
<dbReference type="SUPFAM" id="SSF52833">
    <property type="entry name" value="Thioredoxin-like"/>
    <property type="match status" value="1"/>
</dbReference>
<dbReference type="PANTHER" id="PTHR42852">
    <property type="entry name" value="THIOL:DISULFIDE INTERCHANGE PROTEIN DSBE"/>
    <property type="match status" value="1"/>
</dbReference>
<comment type="subcellular location">
    <subcellularLocation>
        <location evidence="1">Cell envelope</location>
    </subcellularLocation>
</comment>
<dbReference type="PROSITE" id="PS00194">
    <property type="entry name" value="THIOREDOXIN_1"/>
    <property type="match status" value="1"/>
</dbReference>
<dbReference type="Pfam" id="PF08534">
    <property type="entry name" value="Redoxin"/>
    <property type="match status" value="1"/>
</dbReference>
<evidence type="ECO:0000259" key="5">
    <source>
        <dbReference type="PROSITE" id="PS51352"/>
    </source>
</evidence>
<evidence type="ECO:0000313" key="6">
    <source>
        <dbReference type="EMBL" id="GGC19556.1"/>
    </source>
</evidence>
<sequence length="269" mass="29011">MDVIRLGPLVLPMQVALTLAALLAANGVAAWLHRRQGVDAGPVLWKMTVTGFVVARLLFVLRHHDLYAAAPWTALDFRDGGFDGMAGLIAACVVGAELTRRHAPLRKPLLAATVAGCALWFGGTALNQALTPAGAPLPAVEVRRMDASPVALRSFVGRPLVINLWATWCPPCRREMPVLQAAQRAHPDIGFVFVNQGEPANVVAPFLATHGQLDNVLLDPARQLGTRTDSFGYPTTLFYDAKGRLRLRHVGELSAATLREKLDLLQAGR</sequence>
<feature type="transmembrane region" description="Helical" evidence="4">
    <location>
        <begin position="12"/>
        <end position="32"/>
    </location>
</feature>
<protein>
    <submittedName>
        <fullName evidence="6">Thiol:disulfide interchange protein</fullName>
    </submittedName>
</protein>
<evidence type="ECO:0000256" key="1">
    <source>
        <dbReference type="ARBA" id="ARBA00004196"/>
    </source>
</evidence>
<keyword evidence="4" id="KW-0472">Membrane</keyword>
<keyword evidence="7" id="KW-1185">Reference proteome</keyword>
<dbReference type="InterPro" id="IPR013740">
    <property type="entry name" value="Redoxin"/>
</dbReference>
<organism evidence="6 7">
    <name type="scientific">Pseudoduganella buxea</name>
    <dbReference type="NCBI Taxonomy" id="1949069"/>
    <lineage>
        <taxon>Bacteria</taxon>
        <taxon>Pseudomonadati</taxon>
        <taxon>Pseudomonadota</taxon>
        <taxon>Betaproteobacteria</taxon>
        <taxon>Burkholderiales</taxon>
        <taxon>Oxalobacteraceae</taxon>
        <taxon>Telluria group</taxon>
        <taxon>Pseudoduganella</taxon>
    </lineage>
</organism>
<dbReference type="PROSITE" id="PS51352">
    <property type="entry name" value="THIOREDOXIN_2"/>
    <property type="match status" value="1"/>
</dbReference>
<dbReference type="RefSeq" id="WP_188916067.1">
    <property type="nucleotide sequence ID" value="NZ_BMKG01000026.1"/>
</dbReference>
<dbReference type="InterPro" id="IPR013766">
    <property type="entry name" value="Thioredoxin_domain"/>
</dbReference>
<feature type="domain" description="Thioredoxin" evidence="5">
    <location>
        <begin position="131"/>
        <end position="267"/>
    </location>
</feature>
<comment type="caution">
    <text evidence="6">The sequence shown here is derived from an EMBL/GenBank/DDBJ whole genome shotgun (WGS) entry which is preliminary data.</text>
</comment>
<evidence type="ECO:0000256" key="3">
    <source>
        <dbReference type="ARBA" id="ARBA00023284"/>
    </source>
</evidence>